<reference evidence="3 4" key="1">
    <citation type="submission" date="2024-08" db="EMBL/GenBank/DDBJ databases">
        <authorList>
            <person name="Cucini C."/>
            <person name="Frati F."/>
        </authorList>
    </citation>
    <scope>NUCLEOTIDE SEQUENCE [LARGE SCALE GENOMIC DNA]</scope>
</reference>
<keyword evidence="4" id="KW-1185">Reference proteome</keyword>
<dbReference type="InterPro" id="IPR013087">
    <property type="entry name" value="Znf_C2H2_type"/>
</dbReference>
<name>A0ABP1PQV4_9HEXA</name>
<feature type="domain" description="C2H2-type" evidence="2">
    <location>
        <begin position="307"/>
        <end position="333"/>
    </location>
</feature>
<gene>
    <name evidence="3" type="ORF">ODALV1_LOCUS2742</name>
</gene>
<dbReference type="Proteomes" id="UP001642540">
    <property type="component" value="Unassembled WGS sequence"/>
</dbReference>
<evidence type="ECO:0000313" key="3">
    <source>
        <dbReference type="EMBL" id="CAL8073895.1"/>
    </source>
</evidence>
<dbReference type="EMBL" id="CAXLJM020000007">
    <property type="protein sequence ID" value="CAL8073895.1"/>
    <property type="molecule type" value="Genomic_DNA"/>
</dbReference>
<feature type="region of interest" description="Disordered" evidence="1">
    <location>
        <begin position="81"/>
        <end position="202"/>
    </location>
</feature>
<feature type="compositionally biased region" description="Polar residues" evidence="1">
    <location>
        <begin position="187"/>
        <end position="202"/>
    </location>
</feature>
<feature type="compositionally biased region" description="Basic and acidic residues" evidence="1">
    <location>
        <begin position="155"/>
        <end position="165"/>
    </location>
</feature>
<feature type="domain" description="C2H2-type" evidence="2">
    <location>
        <begin position="385"/>
        <end position="412"/>
    </location>
</feature>
<dbReference type="SMART" id="SM00355">
    <property type="entry name" value="ZnF_C2H2"/>
    <property type="match status" value="3"/>
</dbReference>
<feature type="region of interest" description="Disordered" evidence="1">
    <location>
        <begin position="1"/>
        <end position="26"/>
    </location>
</feature>
<comment type="caution">
    <text evidence="3">The sequence shown here is derived from an EMBL/GenBank/DDBJ whole genome shotgun (WGS) entry which is preliminary data.</text>
</comment>
<evidence type="ECO:0000313" key="4">
    <source>
        <dbReference type="Proteomes" id="UP001642540"/>
    </source>
</evidence>
<sequence length="482" mass="54513">MNKIENADTKIQVKKKVKSQSKGQQDKVNVTNLTVSSDSKISNQVMKIKNKKRKLDSSSASLQNALAATDNGDTNETKKILTSQTKGQQDKVNVKNLTVSSDSKISNQAIERQTRRKRELNKEGDAGDTNLTLSSESKISNQVTETNNNNKRKRESSVEDLEKRLPVANSSETKQVTKKVKLETETRQSTANDPNLTVSTDSKIVNQVMARQQRRRRESNKGGDGAVKHPFRCTVSGCSRKTSFPTLKGLFKHNNLYHRYLRCGACGEIKEVYDFNNSHLKNNPQCGEVDPLPWDKKKGVEAKDWKFRCTVKGCSTTFWLSSHSLWEHNRKYHQHVKCGACGQIDKLLEFNKSHLKNNPECAAVDPQPWDKNQGVEATDWVGNPFRCTVFGCSRKSSFSTSKALLHHTNKYHRYLRCGACGEIQELYEFNKFHLKNNPQCGEVDPLPWDKKNGVEAKDWVGKLTYAIHIKSFKCGSAFEVLV</sequence>
<organism evidence="3 4">
    <name type="scientific">Orchesella dallaii</name>
    <dbReference type="NCBI Taxonomy" id="48710"/>
    <lineage>
        <taxon>Eukaryota</taxon>
        <taxon>Metazoa</taxon>
        <taxon>Ecdysozoa</taxon>
        <taxon>Arthropoda</taxon>
        <taxon>Hexapoda</taxon>
        <taxon>Collembola</taxon>
        <taxon>Entomobryomorpha</taxon>
        <taxon>Entomobryoidea</taxon>
        <taxon>Orchesellidae</taxon>
        <taxon>Orchesellinae</taxon>
        <taxon>Orchesella</taxon>
    </lineage>
</organism>
<feature type="compositionally biased region" description="Polar residues" evidence="1">
    <location>
        <begin position="129"/>
        <end position="149"/>
    </location>
</feature>
<feature type="compositionally biased region" description="Polar residues" evidence="1">
    <location>
        <begin position="94"/>
        <end position="111"/>
    </location>
</feature>
<feature type="domain" description="C2H2-type" evidence="2">
    <location>
        <begin position="231"/>
        <end position="258"/>
    </location>
</feature>
<evidence type="ECO:0000259" key="2">
    <source>
        <dbReference type="SMART" id="SM00355"/>
    </source>
</evidence>
<protein>
    <recommendedName>
        <fullName evidence="2">C2H2-type domain-containing protein</fullName>
    </recommendedName>
</protein>
<accession>A0ABP1PQV4</accession>
<proteinExistence type="predicted"/>
<evidence type="ECO:0000256" key="1">
    <source>
        <dbReference type="SAM" id="MobiDB-lite"/>
    </source>
</evidence>